<sequence>MPLTGVRPREWHIRGRAEYSCSFSPATRLLQDTPVRRTLPPNICSSRLVLLLHSLSYAKHCPHEQSSALIQFKQLFSFDGDSSFVCQRSYPKMISWKKDTNCCSWDGVTCDMATGELVSLDLSSNPLVSLETPVFQALVQNMTKLQVLSLASLEMSTVVPDSLKNLSSSLTSLSLSDCLLQGNFPINIFHLPNLQMIRLSQNPSLVGKFPTNNWTSPIEYLDISETSFSELADSIGNLKLLRRLMLGYSQFVGPVPASLGEIIHSLCDIIALDVLDLSNNRLSSTIPECIGNFSPWLSVSLNLNNNELEGANPQSLVNCTKLEVLDIGNNKINDVFPYWLRNLPELRVLVLRSNKLRGSVRVFEPMESFHKLRILDLSINNFSGYLPARFFEKLNAMRNVGADEGKLRNGFDGEISQVIGKLHSLRLINLTHNHFTGKIPSSLGNLAKLESLDLSSNNLAGKIPKQLASLTSLSVLNLSHNRLDGPIPQGPQFNTIQEDSYIGLVIGLSIGYMVFASGEPLWFMKMVVTWQSKKSVTVAPRHSAVGIISSRLAFADSVLIGCGCDGSRSCSGSSAVQPPPAPSASAPPSPTLHYHFVIHHQSITLPSPPPLPGAEARKTKPGPRTCRAQARTGHAKAGFFLGPGFNFLRPVRSQVAPNPDRTRGFAKPTCIRHVRFKGLVRHWQFVSSGILLK</sequence>
<dbReference type="Proteomes" id="UP000829398">
    <property type="component" value="Chromosome 2"/>
</dbReference>
<name>A0ACB8NBW4_CITSI</name>
<gene>
    <name evidence="1" type="ORF">KPL71_005275</name>
</gene>
<accession>A0ACB8NBW4</accession>
<protein>
    <submittedName>
        <fullName evidence="1">Receptor-like protein 33</fullName>
    </submittedName>
</protein>
<proteinExistence type="predicted"/>
<evidence type="ECO:0000313" key="1">
    <source>
        <dbReference type="EMBL" id="KAH9795648.1"/>
    </source>
</evidence>
<dbReference type="EMBL" id="CM039171">
    <property type="protein sequence ID" value="KAH9795648.1"/>
    <property type="molecule type" value="Genomic_DNA"/>
</dbReference>
<keyword evidence="2" id="KW-1185">Reference proteome</keyword>
<reference evidence="2" key="1">
    <citation type="journal article" date="2023" name="Hortic. Res.">
        <title>A chromosome-level phased genome enabling allele-level studies in sweet orange: a case study on citrus Huanglongbing tolerance.</title>
        <authorList>
            <person name="Wu B."/>
            <person name="Yu Q."/>
            <person name="Deng Z."/>
            <person name="Duan Y."/>
            <person name="Luo F."/>
            <person name="Gmitter F. Jr."/>
        </authorList>
    </citation>
    <scope>NUCLEOTIDE SEQUENCE [LARGE SCALE GENOMIC DNA]</scope>
    <source>
        <strain evidence="2">cv. Valencia</strain>
    </source>
</reference>
<organism evidence="1 2">
    <name type="scientific">Citrus sinensis</name>
    <name type="common">Sweet orange</name>
    <name type="synonym">Citrus aurantium var. sinensis</name>
    <dbReference type="NCBI Taxonomy" id="2711"/>
    <lineage>
        <taxon>Eukaryota</taxon>
        <taxon>Viridiplantae</taxon>
        <taxon>Streptophyta</taxon>
        <taxon>Embryophyta</taxon>
        <taxon>Tracheophyta</taxon>
        <taxon>Spermatophyta</taxon>
        <taxon>Magnoliopsida</taxon>
        <taxon>eudicotyledons</taxon>
        <taxon>Gunneridae</taxon>
        <taxon>Pentapetalae</taxon>
        <taxon>rosids</taxon>
        <taxon>malvids</taxon>
        <taxon>Sapindales</taxon>
        <taxon>Rutaceae</taxon>
        <taxon>Aurantioideae</taxon>
        <taxon>Citrus</taxon>
    </lineage>
</organism>
<comment type="caution">
    <text evidence="1">The sequence shown here is derived from an EMBL/GenBank/DDBJ whole genome shotgun (WGS) entry which is preliminary data.</text>
</comment>
<evidence type="ECO:0000313" key="2">
    <source>
        <dbReference type="Proteomes" id="UP000829398"/>
    </source>
</evidence>